<evidence type="ECO:0000256" key="1">
    <source>
        <dbReference type="ARBA" id="ARBA00023015"/>
    </source>
</evidence>
<dbReference type="Pfam" id="PF00027">
    <property type="entry name" value="cNMP_binding"/>
    <property type="match status" value="1"/>
</dbReference>
<dbReference type="GO" id="GO:0005829">
    <property type="term" value="C:cytosol"/>
    <property type="evidence" value="ECO:0007669"/>
    <property type="project" value="TreeGrafter"/>
</dbReference>
<dbReference type="AlphaFoldDB" id="M1MQU4"/>
<accession>M1MQU4</accession>
<reference evidence="5 6" key="1">
    <citation type="submission" date="2013-02" db="EMBL/GenBank/DDBJ databases">
        <title>Genome sequence of Clostridium saccharoperbutylacetonicum N1-4(HMT).</title>
        <authorList>
            <person name="Poehlein A."/>
            <person name="Daniel R."/>
        </authorList>
    </citation>
    <scope>NUCLEOTIDE SEQUENCE [LARGE SCALE GENOMIC DNA]</scope>
    <source>
        <strain evidence="6">N1-4(HMT)</strain>
    </source>
</reference>
<dbReference type="InterPro" id="IPR018490">
    <property type="entry name" value="cNMP-bd_dom_sf"/>
</dbReference>
<keyword evidence="1" id="KW-0805">Transcription regulation</keyword>
<dbReference type="OrthoDB" id="3176638at2"/>
<dbReference type="PROSITE" id="PS50042">
    <property type="entry name" value="CNMP_BINDING_3"/>
    <property type="match status" value="1"/>
</dbReference>
<dbReference type="InterPro" id="IPR036390">
    <property type="entry name" value="WH_DNA-bd_sf"/>
</dbReference>
<dbReference type="EMBL" id="CP004121">
    <property type="protein sequence ID" value="AGF58558.1"/>
    <property type="molecule type" value="Genomic_DNA"/>
</dbReference>
<evidence type="ECO:0000256" key="3">
    <source>
        <dbReference type="ARBA" id="ARBA00023163"/>
    </source>
</evidence>
<dbReference type="InterPro" id="IPR012318">
    <property type="entry name" value="HTH_CRP"/>
</dbReference>
<dbReference type="Gene3D" id="2.60.120.10">
    <property type="entry name" value="Jelly Rolls"/>
    <property type="match status" value="1"/>
</dbReference>
<evidence type="ECO:0000313" key="5">
    <source>
        <dbReference type="EMBL" id="AGF58558.1"/>
    </source>
</evidence>
<dbReference type="SUPFAM" id="SSF51206">
    <property type="entry name" value="cAMP-binding domain-like"/>
    <property type="match status" value="1"/>
</dbReference>
<dbReference type="PANTHER" id="PTHR24567:SF58">
    <property type="entry name" value="CYCLIC AMP-BINDING REGULATORY PROTEIN"/>
    <property type="match status" value="1"/>
</dbReference>
<dbReference type="Pfam" id="PF13545">
    <property type="entry name" value="HTH_Crp_2"/>
    <property type="match status" value="1"/>
</dbReference>
<evidence type="ECO:0000313" key="6">
    <source>
        <dbReference type="Proteomes" id="UP000011728"/>
    </source>
</evidence>
<dbReference type="PANTHER" id="PTHR24567">
    <property type="entry name" value="CRP FAMILY TRANSCRIPTIONAL REGULATORY PROTEIN"/>
    <property type="match status" value="1"/>
</dbReference>
<dbReference type="RefSeq" id="WP_015394867.1">
    <property type="nucleotide sequence ID" value="NC_020291.1"/>
</dbReference>
<dbReference type="GO" id="GO:0003677">
    <property type="term" value="F:DNA binding"/>
    <property type="evidence" value="ECO:0007669"/>
    <property type="project" value="UniProtKB-KW"/>
</dbReference>
<dbReference type="InterPro" id="IPR014710">
    <property type="entry name" value="RmlC-like_jellyroll"/>
</dbReference>
<feature type="domain" description="Cyclic nucleotide-binding" evidence="4">
    <location>
        <begin position="13"/>
        <end position="119"/>
    </location>
</feature>
<dbReference type="eggNOG" id="COG0664">
    <property type="taxonomic scope" value="Bacteria"/>
</dbReference>
<dbReference type="InterPro" id="IPR000595">
    <property type="entry name" value="cNMP-bd_dom"/>
</dbReference>
<dbReference type="SUPFAM" id="SSF46785">
    <property type="entry name" value="Winged helix' DNA-binding domain"/>
    <property type="match status" value="1"/>
</dbReference>
<keyword evidence="3" id="KW-0804">Transcription</keyword>
<proteinExistence type="predicted"/>
<dbReference type="GO" id="GO:0003700">
    <property type="term" value="F:DNA-binding transcription factor activity"/>
    <property type="evidence" value="ECO:0007669"/>
    <property type="project" value="TreeGrafter"/>
</dbReference>
<name>M1MQU4_9CLOT</name>
<dbReference type="PATRIC" id="fig|931276.5.peg.4844"/>
<evidence type="ECO:0000259" key="4">
    <source>
        <dbReference type="PROSITE" id="PS50042"/>
    </source>
</evidence>
<dbReference type="Proteomes" id="UP000011728">
    <property type="component" value="Chromosome"/>
</dbReference>
<dbReference type="KEGG" id="csr:Cspa_c48050"/>
<dbReference type="InterPro" id="IPR050397">
    <property type="entry name" value="Env_Response_Regulators"/>
</dbReference>
<dbReference type="CDD" id="cd00038">
    <property type="entry name" value="CAP_ED"/>
    <property type="match status" value="1"/>
</dbReference>
<keyword evidence="6" id="KW-1185">Reference proteome</keyword>
<sequence>MKNLILELEKADLFTNKTKEELQNLITKIEYKFINAAKNEYVFNSLTSTKFIGIVLSGKVNVERILPYGKLILMYTKKSGDMFGEVAVFSEANHYPCNVVAKEDSSILLISKDEFFKLLTLDNIILENFLKIISNKAFQLNSRVEALSFVSTKQKVAFSLLNDFHIEKNLLIKLPFSKKMWADNLNVSRASLYKALEELCADSIISMDKTNLIEIIDSQKLEDIVLN</sequence>
<dbReference type="SMART" id="SM00100">
    <property type="entry name" value="cNMP"/>
    <property type="match status" value="1"/>
</dbReference>
<gene>
    <name evidence="5" type="ORF">Cspa_c48050</name>
</gene>
<organism evidence="5 6">
    <name type="scientific">Clostridium saccharoperbutylacetonicum N1-4(HMT)</name>
    <dbReference type="NCBI Taxonomy" id="931276"/>
    <lineage>
        <taxon>Bacteria</taxon>
        <taxon>Bacillati</taxon>
        <taxon>Bacillota</taxon>
        <taxon>Clostridia</taxon>
        <taxon>Eubacteriales</taxon>
        <taxon>Clostridiaceae</taxon>
        <taxon>Clostridium</taxon>
    </lineage>
</organism>
<keyword evidence="2" id="KW-0238">DNA-binding</keyword>
<evidence type="ECO:0000256" key="2">
    <source>
        <dbReference type="ARBA" id="ARBA00023125"/>
    </source>
</evidence>
<dbReference type="HOGENOM" id="CLU_075053_4_1_9"/>
<protein>
    <submittedName>
        <fullName evidence="5">cAMP-binding protein</fullName>
    </submittedName>
</protein>